<dbReference type="EMBL" id="JN241636">
    <property type="protein sequence ID" value="AEX65051.1"/>
    <property type="molecule type" value="Genomic_DNA"/>
</dbReference>
<dbReference type="PANTHER" id="PTHR43540:SF6">
    <property type="entry name" value="ISOCHORISMATASE-LIKE DOMAIN-CONTAINING PROTEIN"/>
    <property type="match status" value="1"/>
</dbReference>
<dbReference type="SUPFAM" id="SSF52499">
    <property type="entry name" value="Isochorismatase-like hydrolases"/>
    <property type="match status" value="1"/>
</dbReference>
<accession>H8ZKS9</accession>
<feature type="domain" description="Isochorismatase-like" evidence="2">
    <location>
        <begin position="435"/>
        <end position="614"/>
    </location>
</feature>
<evidence type="ECO:0000313" key="3">
    <source>
        <dbReference type="EMBL" id="AEX65051.1"/>
    </source>
</evidence>
<dbReference type="InterPro" id="IPR024033">
    <property type="entry name" value="OXTCase_su_AllG_h-dom"/>
</dbReference>
<evidence type="ECO:0000256" key="1">
    <source>
        <dbReference type="ARBA" id="ARBA00022801"/>
    </source>
</evidence>
<dbReference type="InterPro" id="IPR050272">
    <property type="entry name" value="Isochorismatase-like_hydrls"/>
</dbReference>
<dbReference type="Gene3D" id="3.90.1710.10">
    <property type="entry name" value="Enterococcus faecalis V583 domain"/>
    <property type="match status" value="1"/>
</dbReference>
<dbReference type="Gene3D" id="3.40.50.850">
    <property type="entry name" value="Isochorismatase-like"/>
    <property type="match status" value="1"/>
</dbReference>
<dbReference type="InterPro" id="IPR000868">
    <property type="entry name" value="Isochorismatase-like_dom"/>
</dbReference>
<reference evidence="3" key="1">
    <citation type="journal article" date="2012" name="Appl. Environ. Microbiol.">
        <title>Plasmid localization and organization of melamine degradation genes in Rhodococcus sp. strain Mel.</title>
        <authorList>
            <person name="Dodge A.G."/>
            <person name="Wackett L.P."/>
            <person name="Sadowsky M.J."/>
        </authorList>
    </citation>
    <scope>NUCLEOTIDE SEQUENCE</scope>
    <source>
        <strain evidence="3">Mel</strain>
        <plasmid evidence="3">pMel2</plasmid>
    </source>
</reference>
<organism evidence="3">
    <name type="scientific">Rhodococcus sp. Mel</name>
    <dbReference type="NCBI Taxonomy" id="1093626"/>
    <lineage>
        <taxon>Bacteria</taxon>
        <taxon>Bacillati</taxon>
        <taxon>Actinomycetota</taxon>
        <taxon>Actinomycetes</taxon>
        <taxon>Mycobacteriales</taxon>
        <taxon>Nocardiaceae</taxon>
        <taxon>Rhodococcus</taxon>
    </lineage>
</organism>
<proteinExistence type="predicted"/>
<dbReference type="PANTHER" id="PTHR43540">
    <property type="entry name" value="PEROXYUREIDOACRYLATE/UREIDOACRYLATE AMIDOHYDROLASE-RELATED"/>
    <property type="match status" value="1"/>
</dbReference>
<dbReference type="Gene3D" id="1.10.10.660">
    <property type="entry name" value="conserved protein of unknown function from Enterococcus faecalis V583"/>
    <property type="match status" value="1"/>
</dbReference>
<dbReference type="Gene3D" id="3.90.1700.10">
    <property type="entry name" value="v583 domain like"/>
    <property type="match status" value="1"/>
</dbReference>
<dbReference type="AlphaFoldDB" id="H8ZKS9"/>
<evidence type="ECO:0000259" key="2">
    <source>
        <dbReference type="Pfam" id="PF00857"/>
    </source>
</evidence>
<sequence>MNTAATAFLNAVEACEPALVGMVTARDQLSDGSEITITHAGPPVETILKEGPLFGAVVGGLLHEGWNIDDAREAASSSTALDLRPNQDNGRAAPLAGVITPSMPLFVVHNQATGTSAHSPINEGSGAVLRFGAYSPDVVDRLAWLRNVAGPTLGRALDEHGPISLRHLVAGGLRNGDELHNRTNWTTGSFVSILEPALRDAGPDGHLVADFLRDNSFTFLNVSVAFAKCVLDAAGPTAPSGVVLAMASNGERFGMKVAGAGPGWVTTAAPAIRGRLALGSVEADASPLLGDSGTIEALGLGGLALSTAPEIAPFLGCDIAELDRRSRAGRASTIGEHRTLQLADNRGAPLGLDVTRALASSVAPTIDAGIAHHLAGIGQIGAGLAEIPREALQQAHSQLRAPHNNERNITMTDRTAVAPKQVFGEDYFTINAATTALLVIDMQNSFVAPGAVFEAPKGREIIPNIDRLIGEARLAGAPVIWTQSDHSPPAGGRILDRHPVIKFTPELWIGDPSFDLYPEMEQPLDTEHRVVKHKYDAFHETDLDRALRNLGCDTVIIVGVATEICCESTARAAFFNDYNVVFVRDATAAFDPAIQDDTCNRMDAMFGRAMTTEDVIADLGGVV</sequence>
<name>H8ZKS9_9NOCA</name>
<dbReference type="Pfam" id="PF00857">
    <property type="entry name" value="Isochorismatase"/>
    <property type="match status" value="1"/>
</dbReference>
<keyword evidence="1" id="KW-0378">Hydrolase</keyword>
<geneLocation type="plasmid" evidence="3">
    <name>pMel2</name>
</geneLocation>
<keyword evidence="3" id="KW-0614">Plasmid</keyword>
<dbReference type="InterPro" id="IPR036380">
    <property type="entry name" value="Isochorismatase-like_sf"/>
</dbReference>
<dbReference type="GO" id="GO:0016787">
    <property type="term" value="F:hydrolase activity"/>
    <property type="evidence" value="ECO:0007669"/>
    <property type="project" value="UniProtKB-KW"/>
</dbReference>
<dbReference type="Pfam" id="PF06545">
    <property type="entry name" value="AllG"/>
    <property type="match status" value="1"/>
</dbReference>
<protein>
    <recommendedName>
        <fullName evidence="2">Isochorismatase-like domain-containing protein</fullName>
    </recommendedName>
</protein>
<dbReference type="CDD" id="cd00431">
    <property type="entry name" value="cysteine_hydrolases"/>
    <property type="match status" value="1"/>
</dbReference>
<dbReference type="InterPro" id="IPR009499">
    <property type="entry name" value="AllG-like"/>
</dbReference>